<dbReference type="Proteomes" id="UP000539350">
    <property type="component" value="Unassembled WGS sequence"/>
</dbReference>
<dbReference type="InterPro" id="IPR000873">
    <property type="entry name" value="AMP-dep_synth/lig_dom"/>
</dbReference>
<dbReference type="InterPro" id="IPR045851">
    <property type="entry name" value="AMP-bd_C_sf"/>
</dbReference>
<dbReference type="InterPro" id="IPR020845">
    <property type="entry name" value="AMP-binding_CS"/>
</dbReference>
<comment type="similarity">
    <text evidence="1">Belongs to the ATP-dependent AMP-binding enzyme family.</text>
</comment>
<comment type="caution">
    <text evidence="5">The sequence shown here is derived from an EMBL/GenBank/DDBJ whole genome shotgun (WGS) entry which is preliminary data.</text>
</comment>
<evidence type="ECO:0000259" key="3">
    <source>
        <dbReference type="Pfam" id="PF00501"/>
    </source>
</evidence>
<dbReference type="FunFam" id="3.30.300.30:FF:000008">
    <property type="entry name" value="2,3-dihydroxybenzoate-AMP ligase"/>
    <property type="match status" value="1"/>
</dbReference>
<dbReference type="InterPro" id="IPR025110">
    <property type="entry name" value="AMP-bd_C"/>
</dbReference>
<protein>
    <submittedName>
        <fullName evidence="5">Acyl--CoA ligase</fullName>
    </submittedName>
</protein>
<dbReference type="Pfam" id="PF00501">
    <property type="entry name" value="AMP-binding"/>
    <property type="match status" value="1"/>
</dbReference>
<name>A0A7W2TUX2_9GAMM</name>
<reference evidence="5 6" key="1">
    <citation type="submission" date="2020-07" db="EMBL/GenBank/DDBJ databases">
        <title>Halieaceae bacterium, F7430, whole genome shotgun sequencing project.</title>
        <authorList>
            <person name="Jiang S."/>
            <person name="Liu Z.W."/>
            <person name="Du Z.J."/>
        </authorList>
    </citation>
    <scope>NUCLEOTIDE SEQUENCE [LARGE SCALE GENOMIC DNA]</scope>
    <source>
        <strain evidence="5 6">F7430</strain>
    </source>
</reference>
<dbReference type="PANTHER" id="PTHR43201:SF5">
    <property type="entry name" value="MEDIUM-CHAIN ACYL-COA LIGASE ACSF2, MITOCHONDRIAL"/>
    <property type="match status" value="1"/>
</dbReference>
<keyword evidence="6" id="KW-1185">Reference proteome</keyword>
<accession>A0A7W2TUX2</accession>
<dbReference type="Gene3D" id="3.40.50.980">
    <property type="match status" value="2"/>
</dbReference>
<dbReference type="Pfam" id="PF13193">
    <property type="entry name" value="AMP-binding_C"/>
    <property type="match status" value="1"/>
</dbReference>
<evidence type="ECO:0000259" key="4">
    <source>
        <dbReference type="Pfam" id="PF13193"/>
    </source>
</evidence>
<gene>
    <name evidence="5" type="ORF">H2508_04395</name>
</gene>
<dbReference type="GO" id="GO:0031956">
    <property type="term" value="F:medium-chain fatty acid-CoA ligase activity"/>
    <property type="evidence" value="ECO:0007669"/>
    <property type="project" value="TreeGrafter"/>
</dbReference>
<evidence type="ECO:0000313" key="5">
    <source>
        <dbReference type="EMBL" id="MBA6412345.1"/>
    </source>
</evidence>
<dbReference type="SUPFAM" id="SSF56801">
    <property type="entry name" value="Acetyl-CoA synthetase-like"/>
    <property type="match status" value="1"/>
</dbReference>
<feature type="domain" description="AMP-binding enzyme C-terminal" evidence="4">
    <location>
        <begin position="479"/>
        <end position="554"/>
    </location>
</feature>
<feature type="domain" description="AMP-dependent synthetase/ligase" evidence="3">
    <location>
        <begin position="55"/>
        <end position="429"/>
    </location>
</feature>
<dbReference type="PROSITE" id="PS00455">
    <property type="entry name" value="AMP_BINDING"/>
    <property type="match status" value="1"/>
</dbReference>
<keyword evidence="2 5" id="KW-0436">Ligase</keyword>
<dbReference type="PANTHER" id="PTHR43201">
    <property type="entry name" value="ACYL-COA SYNTHETASE"/>
    <property type="match status" value="1"/>
</dbReference>
<dbReference type="RefSeq" id="WP_182169226.1">
    <property type="nucleotide sequence ID" value="NZ_JACFXU010000013.1"/>
</dbReference>
<evidence type="ECO:0000313" key="6">
    <source>
        <dbReference type="Proteomes" id="UP000539350"/>
    </source>
</evidence>
<dbReference type="Gene3D" id="3.30.300.30">
    <property type="match status" value="1"/>
</dbReference>
<dbReference type="Gene3D" id="2.30.38.10">
    <property type="entry name" value="Luciferase, Domain 3"/>
    <property type="match status" value="1"/>
</dbReference>
<dbReference type="GO" id="GO:0006631">
    <property type="term" value="P:fatty acid metabolic process"/>
    <property type="evidence" value="ECO:0007669"/>
    <property type="project" value="TreeGrafter"/>
</dbReference>
<evidence type="ECO:0000256" key="1">
    <source>
        <dbReference type="ARBA" id="ARBA00006432"/>
    </source>
</evidence>
<evidence type="ECO:0000256" key="2">
    <source>
        <dbReference type="ARBA" id="ARBA00022598"/>
    </source>
</evidence>
<dbReference type="AlphaFoldDB" id="A0A7W2TUX2"/>
<dbReference type="EMBL" id="JACFXU010000013">
    <property type="protein sequence ID" value="MBA6412345.1"/>
    <property type="molecule type" value="Genomic_DNA"/>
</dbReference>
<organism evidence="5 6">
    <name type="scientific">Sediminihaliea albiluteola</name>
    <dbReference type="NCBI Taxonomy" id="2758564"/>
    <lineage>
        <taxon>Bacteria</taxon>
        <taxon>Pseudomonadati</taxon>
        <taxon>Pseudomonadota</taxon>
        <taxon>Gammaproteobacteria</taxon>
        <taxon>Cellvibrionales</taxon>
        <taxon>Halieaceae</taxon>
        <taxon>Sediminihaliea</taxon>
    </lineage>
</organism>
<proteinExistence type="inferred from homology"/>
<sequence length="574" mass="62825">MTTEFNDLIASMGQASQQLTGPGAPWELEQRQINGVDLRCYKKAPSTLRDAINRGREHGDKIAVAYEDERYSFDQFFEGADRLAQHLLSKHGVKKGDRVAIAMRNYPEWMMSFVGILSIGAIVVPLNSWGRGEELSYAISDSGANLVICDQERLDHLRDRLEGLNCKAIVVRSDDTEGEQVEPWSLSQQQSPCNYDDIDISPGDLAIVMYTSGTTGKPKGAASTHFAVSQALYNMDYMAAMSAMCNMPTVEKMMGSGFEPCTLLAVPLFHVSGCYAVFLSNLIGGRKTAIMYKWNAEQALEIIERERITIFTGVPTMNLALLDSPKFDETDTSSLFSLGIGGTAGPPHLKDAIYSRLPHAYPGTGYGMTETNAVGSSAQGAAYRLRSGSAGTISPIVDIKTVDENGQDLPRGSTGEIYVKSPTNVQQYWNLPEATAETFIDGWVATGDVGYVDEDNFLYVVDRIKDMVIRGGENVYPIEVEGILLSHPAVLEATVFGVPHETLGEEVVASVYLNDSNTTAEELRKFLSEHLAAFKVPAHIQISCDELPKNATGKVLKKSVKEHYLENLDATEQA</sequence>